<dbReference type="InterPro" id="IPR009061">
    <property type="entry name" value="DNA-bd_dom_put_sf"/>
</dbReference>
<feature type="domain" description="HTH merR-type" evidence="2">
    <location>
        <begin position="3"/>
        <end position="71"/>
    </location>
</feature>
<evidence type="ECO:0000313" key="3">
    <source>
        <dbReference type="EMBL" id="CYV91561.1"/>
    </source>
</evidence>
<dbReference type="SUPFAM" id="SSF46955">
    <property type="entry name" value="Putative DNA-binding domain"/>
    <property type="match status" value="1"/>
</dbReference>
<dbReference type="GO" id="GO:0003700">
    <property type="term" value="F:DNA-binding transcription factor activity"/>
    <property type="evidence" value="ECO:0007669"/>
    <property type="project" value="InterPro"/>
</dbReference>
<dbReference type="PANTHER" id="PTHR30204">
    <property type="entry name" value="REDOX-CYCLING DRUG-SENSING TRANSCRIPTIONAL ACTIVATOR SOXR"/>
    <property type="match status" value="1"/>
</dbReference>
<evidence type="ECO:0000256" key="1">
    <source>
        <dbReference type="ARBA" id="ARBA00023125"/>
    </source>
</evidence>
<dbReference type="RefSeq" id="WP_024382774.1">
    <property type="nucleotide sequence ID" value="NZ_CEHN01000030.1"/>
</dbReference>
<dbReference type="CDD" id="cd01109">
    <property type="entry name" value="HTH_YyaN"/>
    <property type="match status" value="1"/>
</dbReference>
<dbReference type="Proteomes" id="UP000074356">
    <property type="component" value="Unassembled WGS sequence"/>
</dbReference>
<dbReference type="PRINTS" id="PR00040">
    <property type="entry name" value="HTHMERR"/>
</dbReference>
<evidence type="ECO:0000313" key="4">
    <source>
        <dbReference type="Proteomes" id="UP000074356"/>
    </source>
</evidence>
<dbReference type="InterPro" id="IPR047057">
    <property type="entry name" value="MerR_fam"/>
</dbReference>
<dbReference type="InterPro" id="IPR000551">
    <property type="entry name" value="MerR-type_HTH_dom"/>
</dbReference>
<dbReference type="AlphaFoldDB" id="A0A0Z8LJ70"/>
<name>A0A0Z8LJ70_STRSU</name>
<gene>
    <name evidence="3" type="primary">adhR_2</name>
    <name evidence="3" type="ORF">ERS132440_02128</name>
</gene>
<dbReference type="SMART" id="SM00422">
    <property type="entry name" value="HTH_MERR"/>
    <property type="match status" value="1"/>
</dbReference>
<protein>
    <submittedName>
        <fullName evidence="3">MerR family transcriptional regulator</fullName>
    </submittedName>
</protein>
<reference evidence="3 4" key="1">
    <citation type="submission" date="2016-02" db="EMBL/GenBank/DDBJ databases">
        <authorList>
            <consortium name="Pathogen Informatics"/>
        </authorList>
    </citation>
    <scope>NUCLEOTIDE SEQUENCE [LARGE SCALE GENOMIC DNA]</scope>
    <source>
        <strain evidence="3 4">LSS78</strain>
    </source>
</reference>
<dbReference type="PANTHER" id="PTHR30204:SF83">
    <property type="entry name" value="TRANSCRIPTIONAL REGULATOR, MERR FAMILY"/>
    <property type="match status" value="1"/>
</dbReference>
<sequence>MAHYSIGEFAKKTGLSIPTLRYYEQEKLIYSHREENNRRYYDDSDIAWTQFIIRLKKTGMSIKNMQEYADLRYKGDSTIPQRLRLLFFQLDELHKQQTEINQHIDFLEKKIKTYLGINPN</sequence>
<dbReference type="Gene3D" id="1.10.1660.10">
    <property type="match status" value="1"/>
</dbReference>
<keyword evidence="1" id="KW-0238">DNA-binding</keyword>
<dbReference type="GO" id="GO:0003677">
    <property type="term" value="F:DNA binding"/>
    <property type="evidence" value="ECO:0007669"/>
    <property type="project" value="UniProtKB-KW"/>
</dbReference>
<proteinExistence type="predicted"/>
<dbReference type="EMBL" id="FIIB01000034">
    <property type="protein sequence ID" value="CYV91561.1"/>
    <property type="molecule type" value="Genomic_DNA"/>
</dbReference>
<dbReference type="PROSITE" id="PS50937">
    <property type="entry name" value="HTH_MERR_2"/>
    <property type="match status" value="1"/>
</dbReference>
<dbReference type="Pfam" id="PF13411">
    <property type="entry name" value="MerR_1"/>
    <property type="match status" value="1"/>
</dbReference>
<evidence type="ECO:0000259" key="2">
    <source>
        <dbReference type="PROSITE" id="PS50937"/>
    </source>
</evidence>
<accession>A0A0Z8LJ70</accession>
<organism evidence="3 4">
    <name type="scientific">Streptococcus suis</name>
    <dbReference type="NCBI Taxonomy" id="1307"/>
    <lineage>
        <taxon>Bacteria</taxon>
        <taxon>Bacillati</taxon>
        <taxon>Bacillota</taxon>
        <taxon>Bacilli</taxon>
        <taxon>Lactobacillales</taxon>
        <taxon>Streptococcaceae</taxon>
        <taxon>Streptococcus</taxon>
    </lineage>
</organism>